<evidence type="ECO:0000256" key="5">
    <source>
        <dbReference type="ARBA" id="ARBA00022679"/>
    </source>
</evidence>
<dbReference type="InterPro" id="IPR004856">
    <property type="entry name" value="Glyco_trans_ALG6/ALG8"/>
</dbReference>
<evidence type="ECO:0000313" key="11">
    <source>
        <dbReference type="EMBL" id="GMH71782.1"/>
    </source>
</evidence>
<dbReference type="GO" id="GO:0006487">
    <property type="term" value="P:protein N-linked glycosylation"/>
    <property type="evidence" value="ECO:0007669"/>
    <property type="project" value="TreeGrafter"/>
</dbReference>
<organism evidence="11 12">
    <name type="scientific">Triparma laevis f. longispina</name>
    <dbReference type="NCBI Taxonomy" id="1714387"/>
    <lineage>
        <taxon>Eukaryota</taxon>
        <taxon>Sar</taxon>
        <taxon>Stramenopiles</taxon>
        <taxon>Ochrophyta</taxon>
        <taxon>Bolidophyceae</taxon>
        <taxon>Parmales</taxon>
        <taxon>Triparmaceae</taxon>
        <taxon>Triparma</taxon>
    </lineage>
</organism>
<keyword evidence="6 10" id="KW-0812">Transmembrane</keyword>
<keyword evidence="7 10" id="KW-0256">Endoplasmic reticulum</keyword>
<keyword evidence="8 10" id="KW-1133">Transmembrane helix</keyword>
<evidence type="ECO:0000256" key="10">
    <source>
        <dbReference type="RuleBase" id="RU363110"/>
    </source>
</evidence>
<dbReference type="AlphaFoldDB" id="A0A9W7ALY3"/>
<proteinExistence type="inferred from homology"/>
<dbReference type="GO" id="GO:0005789">
    <property type="term" value="C:endoplasmic reticulum membrane"/>
    <property type="evidence" value="ECO:0007669"/>
    <property type="project" value="UniProtKB-SubCell"/>
</dbReference>
<dbReference type="GO" id="GO:0042283">
    <property type="term" value="F:dolichyl pyrophosphate Glc1Man9GlcNAc2 alpha-1,3-glucosyltransferase activity"/>
    <property type="evidence" value="ECO:0007669"/>
    <property type="project" value="TreeGrafter"/>
</dbReference>
<comment type="similarity">
    <text evidence="3 10">Belongs to the ALG6/ALG8 glucosyltransferase family.</text>
</comment>
<dbReference type="Pfam" id="PF03155">
    <property type="entry name" value="Alg6_Alg8"/>
    <property type="match status" value="1"/>
</dbReference>
<feature type="transmembrane region" description="Helical" evidence="10">
    <location>
        <begin position="12"/>
        <end position="33"/>
    </location>
</feature>
<evidence type="ECO:0000256" key="9">
    <source>
        <dbReference type="ARBA" id="ARBA00023136"/>
    </source>
</evidence>
<evidence type="ECO:0000256" key="6">
    <source>
        <dbReference type="ARBA" id="ARBA00022692"/>
    </source>
</evidence>
<evidence type="ECO:0000313" key="12">
    <source>
        <dbReference type="Proteomes" id="UP001165122"/>
    </source>
</evidence>
<comment type="caution">
    <text evidence="11">The sequence shown here is derived from an EMBL/GenBank/DDBJ whole genome shotgun (WGS) entry which is preliminary data.</text>
</comment>
<evidence type="ECO:0000256" key="2">
    <source>
        <dbReference type="ARBA" id="ARBA00004922"/>
    </source>
</evidence>
<gene>
    <name evidence="11" type="ORF">TrLO_g14</name>
</gene>
<keyword evidence="5 10" id="KW-0808">Transferase</keyword>
<evidence type="ECO:0000256" key="4">
    <source>
        <dbReference type="ARBA" id="ARBA00022676"/>
    </source>
</evidence>
<evidence type="ECO:0000256" key="7">
    <source>
        <dbReference type="ARBA" id="ARBA00022824"/>
    </source>
</evidence>
<accession>A0A9W7ALY3</accession>
<keyword evidence="4 10" id="KW-0328">Glycosyltransferase</keyword>
<evidence type="ECO:0000256" key="1">
    <source>
        <dbReference type="ARBA" id="ARBA00004477"/>
    </source>
</evidence>
<keyword evidence="12" id="KW-1185">Reference proteome</keyword>
<dbReference type="OrthoDB" id="1689333at2759"/>
<name>A0A9W7ALY3_9STRA</name>
<protein>
    <recommendedName>
        <fullName evidence="10">Alpha-1,3-glucosyltransferase</fullName>
        <ecNumber evidence="10">2.4.1.-</ecNumber>
    </recommendedName>
</protein>
<dbReference type="PANTHER" id="PTHR12413">
    <property type="entry name" value="DOLICHYL GLYCOSYLTRANSFERASE"/>
    <property type="match status" value="1"/>
</dbReference>
<comment type="caution">
    <text evidence="10">Lacks conserved residue(s) required for the propagation of feature annotation.</text>
</comment>
<sequence>MFVPKPPTTSLSPLTSILFYTGLTFLFLNHSYISTDFYVHRNWLSITSNLPITSWYFDEVDDTNTPDYPPLFMFFEYGLSKVVKVLPVDSKCSEVLSFPDAVYVTSLGGKQLCSIVVTMCRSPRISHASPSS</sequence>
<dbReference type="Proteomes" id="UP001165122">
    <property type="component" value="Unassembled WGS sequence"/>
</dbReference>
<dbReference type="EMBL" id="BRXW01000643">
    <property type="protein sequence ID" value="GMH71782.1"/>
    <property type="molecule type" value="Genomic_DNA"/>
</dbReference>
<dbReference type="EC" id="2.4.1.-" evidence="10"/>
<evidence type="ECO:0000256" key="3">
    <source>
        <dbReference type="ARBA" id="ARBA00008715"/>
    </source>
</evidence>
<comment type="pathway">
    <text evidence="2 10">Protein modification; protein glycosylation.</text>
</comment>
<keyword evidence="9 10" id="KW-0472">Membrane</keyword>
<comment type="subcellular location">
    <subcellularLocation>
        <location evidence="1 10">Endoplasmic reticulum membrane</location>
        <topology evidence="1 10">Multi-pass membrane protein</topology>
    </subcellularLocation>
</comment>
<dbReference type="PANTHER" id="PTHR12413:SF2">
    <property type="entry name" value="DOLICHYL PYROPHOSPHATE GLC1MAN9GLCNAC2 ALPHA-1,3-GLUCOSYLTRANSFERASE-RELATED"/>
    <property type="match status" value="1"/>
</dbReference>
<evidence type="ECO:0000256" key="8">
    <source>
        <dbReference type="ARBA" id="ARBA00022989"/>
    </source>
</evidence>
<reference evidence="12" key="1">
    <citation type="journal article" date="2023" name="Commun. Biol.">
        <title>Genome analysis of Parmales, the sister group of diatoms, reveals the evolutionary specialization of diatoms from phago-mixotrophs to photoautotrophs.</title>
        <authorList>
            <person name="Ban H."/>
            <person name="Sato S."/>
            <person name="Yoshikawa S."/>
            <person name="Yamada K."/>
            <person name="Nakamura Y."/>
            <person name="Ichinomiya M."/>
            <person name="Sato N."/>
            <person name="Blanc-Mathieu R."/>
            <person name="Endo H."/>
            <person name="Kuwata A."/>
            <person name="Ogata H."/>
        </authorList>
    </citation>
    <scope>NUCLEOTIDE SEQUENCE [LARGE SCALE GENOMIC DNA]</scope>
    <source>
        <strain evidence="12">NIES 3700</strain>
    </source>
</reference>